<sequence>MKKRRFVRVNRKAFRKEIMMKKARLSRLAGHLSLILAGLVITVSGAFVTDTRAESMTIDGSTMLSPLEKRWVGEYAHGHLETIRIQADGSGAGIDRVGSGNIEIGSSDIFLSGRLRKKFPKLVAIPVALSGVVIFYNLPEKPGRRLNMSGDVLARIFLGRIRYWDDGALKTLNPGIRLPHRKIIPVHRNDASGSTYILTEYLTHTSRAWSDTEGRDKKFPVHPGPGAIGSRALITDVSRTPGALGYAGLFWAKKSGLPFAALENRDGFFVAPSPASFRNAALEAFVRPDFPLGFNRSIVWNIPGKEAYPAANFEYFLVNTQTDEETMHAIRTFLLWVLGPGQNSEYTEKAGFGSLPWPHSPKALSRILHQILQGNSYRVVSPG</sequence>
<dbReference type="PIRSF" id="PIRSF002756">
    <property type="entry name" value="PstS"/>
    <property type="match status" value="1"/>
</dbReference>
<evidence type="ECO:0000256" key="2">
    <source>
        <dbReference type="ARBA" id="ARBA00008725"/>
    </source>
</evidence>
<dbReference type="GO" id="GO:0042301">
    <property type="term" value="F:phosphate ion binding"/>
    <property type="evidence" value="ECO:0007669"/>
    <property type="project" value="InterPro"/>
</dbReference>
<organism evidence="8 9">
    <name type="scientific">Leptospirillum ferriphilum</name>
    <dbReference type="NCBI Taxonomy" id="178606"/>
    <lineage>
        <taxon>Bacteria</taxon>
        <taxon>Pseudomonadati</taxon>
        <taxon>Nitrospirota</taxon>
        <taxon>Nitrospiria</taxon>
        <taxon>Nitrospirales</taxon>
        <taxon>Nitrospiraceae</taxon>
        <taxon>Leptospirillum</taxon>
    </lineage>
</organism>
<evidence type="ECO:0000256" key="6">
    <source>
        <dbReference type="PIRNR" id="PIRNR002756"/>
    </source>
</evidence>
<feature type="domain" description="PBP" evidence="7">
    <location>
        <begin position="50"/>
        <end position="338"/>
    </location>
</feature>
<dbReference type="OrthoDB" id="9790048at2"/>
<evidence type="ECO:0000313" key="9">
    <source>
        <dbReference type="Proteomes" id="UP000029452"/>
    </source>
</evidence>
<dbReference type="AlphaFoldDB" id="A0A094WAJ0"/>
<accession>A0A094WAJ0</accession>
<dbReference type="RefSeq" id="WP_052158003.1">
    <property type="nucleotide sequence ID" value="NZ_JPGK01000013.1"/>
</dbReference>
<dbReference type="PATRIC" id="fig|178606.4.peg.2576"/>
<dbReference type="InterPro" id="IPR050962">
    <property type="entry name" value="Phosphate-bind_PstS"/>
</dbReference>
<evidence type="ECO:0000256" key="5">
    <source>
        <dbReference type="ARBA" id="ARBA00022592"/>
    </source>
</evidence>
<evidence type="ECO:0000256" key="3">
    <source>
        <dbReference type="ARBA" id="ARBA00011529"/>
    </source>
</evidence>
<protein>
    <recommendedName>
        <fullName evidence="6">Phosphate-binding protein</fullName>
    </recommendedName>
</protein>
<evidence type="ECO:0000313" key="8">
    <source>
        <dbReference type="EMBL" id="KGA92672.1"/>
    </source>
</evidence>
<comment type="subunit">
    <text evidence="3">The complex is composed of two ATP-binding proteins (PstB), two transmembrane proteins (PstC and PstA) and a solute-binding protein (PstS).</text>
</comment>
<comment type="caution">
    <text evidence="8">The sequence shown here is derived from an EMBL/GenBank/DDBJ whole genome shotgun (WGS) entry which is preliminary data.</text>
</comment>
<dbReference type="PANTHER" id="PTHR42996">
    <property type="entry name" value="PHOSPHATE-BINDING PROTEIN PSTS"/>
    <property type="match status" value="1"/>
</dbReference>
<dbReference type="SUPFAM" id="SSF53850">
    <property type="entry name" value="Periplasmic binding protein-like II"/>
    <property type="match status" value="1"/>
</dbReference>
<keyword evidence="4 6" id="KW-0813">Transport</keyword>
<evidence type="ECO:0000259" key="7">
    <source>
        <dbReference type="Pfam" id="PF12849"/>
    </source>
</evidence>
<gene>
    <name evidence="8" type="ORF">LptCag_2713</name>
</gene>
<evidence type="ECO:0000256" key="1">
    <source>
        <dbReference type="ARBA" id="ARBA00002841"/>
    </source>
</evidence>
<dbReference type="Proteomes" id="UP000029452">
    <property type="component" value="Unassembled WGS sequence"/>
</dbReference>
<dbReference type="GO" id="GO:0035435">
    <property type="term" value="P:phosphate ion transmembrane transport"/>
    <property type="evidence" value="ECO:0007669"/>
    <property type="project" value="InterPro"/>
</dbReference>
<dbReference type="EMBL" id="JPGK01000013">
    <property type="protein sequence ID" value="KGA92672.1"/>
    <property type="molecule type" value="Genomic_DNA"/>
</dbReference>
<reference evidence="8 9" key="1">
    <citation type="submission" date="2014-06" db="EMBL/GenBank/DDBJ databases">
        <title>Draft genome sequence of iron oxidizing acidophile Leptospirillum ferriphilum DSM14647.</title>
        <authorList>
            <person name="Cardenas J.P."/>
            <person name="Lazcano M."/>
            <person name="Ossandon F.J."/>
            <person name="Corbett M."/>
            <person name="Holmes D.S."/>
            <person name="Watkin E."/>
        </authorList>
    </citation>
    <scope>NUCLEOTIDE SEQUENCE [LARGE SCALE GENOMIC DNA]</scope>
    <source>
        <strain evidence="8 9">DSM 14647</strain>
    </source>
</reference>
<dbReference type="Pfam" id="PF12849">
    <property type="entry name" value="PBP_like_2"/>
    <property type="match status" value="1"/>
</dbReference>
<evidence type="ECO:0000256" key="4">
    <source>
        <dbReference type="ARBA" id="ARBA00022448"/>
    </source>
</evidence>
<dbReference type="CDD" id="cd13565">
    <property type="entry name" value="PBP2_PstS"/>
    <property type="match status" value="1"/>
</dbReference>
<name>A0A094WAJ0_9BACT</name>
<dbReference type="PANTHER" id="PTHR42996:SF1">
    <property type="entry name" value="PHOSPHATE-BINDING PROTEIN PSTS"/>
    <property type="match status" value="1"/>
</dbReference>
<keyword evidence="5 6" id="KW-0592">Phosphate transport</keyword>
<proteinExistence type="inferred from homology"/>
<dbReference type="InterPro" id="IPR005673">
    <property type="entry name" value="ABC_phos-bd_PstS"/>
</dbReference>
<comment type="function">
    <text evidence="1">Part of the ABC transporter complex PstSACB involved in phosphate import.</text>
</comment>
<comment type="similarity">
    <text evidence="2 6">Belongs to the PstS family.</text>
</comment>
<dbReference type="InterPro" id="IPR024370">
    <property type="entry name" value="PBP_domain"/>
</dbReference>
<dbReference type="NCBIfam" id="TIGR00975">
    <property type="entry name" value="3a0107s03"/>
    <property type="match status" value="1"/>
</dbReference>
<dbReference type="Gene3D" id="3.40.190.10">
    <property type="entry name" value="Periplasmic binding protein-like II"/>
    <property type="match status" value="2"/>
</dbReference>
<dbReference type="GO" id="GO:0043190">
    <property type="term" value="C:ATP-binding cassette (ABC) transporter complex"/>
    <property type="evidence" value="ECO:0007669"/>
    <property type="project" value="InterPro"/>
</dbReference>